<name>A0A8C4ZFV0_GADMO</name>
<dbReference type="SMART" id="SM00099">
    <property type="entry name" value="btg1"/>
    <property type="match status" value="1"/>
</dbReference>
<accession>A0A8C4ZFV0</accession>
<protein>
    <recommendedName>
        <fullName evidence="3">Anti-proliferative protein domain-containing protein</fullName>
    </recommendedName>
</protein>
<dbReference type="Gene3D" id="3.90.640.90">
    <property type="entry name" value="Anti-proliferative protein, N-terminal domain"/>
    <property type="match status" value="1"/>
</dbReference>
<gene>
    <name evidence="4" type="primary">btg3</name>
</gene>
<dbReference type="GO" id="GO:0005634">
    <property type="term" value="C:nucleus"/>
    <property type="evidence" value="ECO:0007669"/>
    <property type="project" value="TreeGrafter"/>
</dbReference>
<keyword evidence="5" id="KW-1185">Reference proteome</keyword>
<evidence type="ECO:0000256" key="1">
    <source>
        <dbReference type="ARBA" id="ARBA00007989"/>
    </source>
</evidence>
<reference evidence="4" key="1">
    <citation type="submission" date="2025-08" db="UniProtKB">
        <authorList>
            <consortium name="Ensembl"/>
        </authorList>
    </citation>
    <scope>IDENTIFICATION</scope>
</reference>
<evidence type="ECO:0000313" key="5">
    <source>
        <dbReference type="Proteomes" id="UP000694546"/>
    </source>
</evidence>
<sequence>MKKEIAAVVFFLKRLIKKGEKLDSAQIEKVVERLAAGLQEKFRGHWYPENPSQGQAFRCIRVNQFQMHDPVLLRACQESEVKYSDLSLPRELTLWMDPGEVCCRYGETNPYFSVASFSEGEADEKEVARKVTSALERVTSDYSSGSSSDEDCTLRETPGTSALPIALDCTTHQVMNPNAPTWNPKKKMAVGKGHPPVRPHYSVRPHGRLQHPLRHNVWVPEVYQAAHGYWGGMHNMAHSYS</sequence>
<dbReference type="AlphaFoldDB" id="A0A8C4ZFV0"/>
<dbReference type="Pfam" id="PF07742">
    <property type="entry name" value="BTG"/>
    <property type="match status" value="1"/>
</dbReference>
<dbReference type="Proteomes" id="UP000694546">
    <property type="component" value="Chromosome 7"/>
</dbReference>
<dbReference type="GeneTree" id="ENSGT00950000182952"/>
<feature type="region of interest" description="Disordered" evidence="2">
    <location>
        <begin position="177"/>
        <end position="199"/>
    </location>
</feature>
<comment type="similarity">
    <text evidence="1">Belongs to the BTG family.</text>
</comment>
<proteinExistence type="inferred from homology"/>
<dbReference type="SUPFAM" id="SSF160696">
    <property type="entry name" value="BTG domain-like"/>
    <property type="match status" value="1"/>
</dbReference>
<dbReference type="PANTHER" id="PTHR22978">
    <property type="entry name" value="B-CELL TRANSLOCATION GENE"/>
    <property type="match status" value="1"/>
</dbReference>
<dbReference type="PANTHER" id="PTHR22978:SF6">
    <property type="entry name" value="PROTEIN BTG3"/>
    <property type="match status" value="1"/>
</dbReference>
<dbReference type="OMA" id="HYGYRPR"/>
<feature type="domain" description="Anti-proliferative protein" evidence="3">
    <location>
        <begin position="1"/>
        <end position="108"/>
    </location>
</feature>
<reference evidence="4" key="2">
    <citation type="submission" date="2025-09" db="UniProtKB">
        <authorList>
            <consortium name="Ensembl"/>
        </authorList>
    </citation>
    <scope>IDENTIFICATION</scope>
</reference>
<dbReference type="OrthoDB" id="19928at2759"/>
<dbReference type="Ensembl" id="ENSGMOT00000013437.2">
    <property type="protein sequence ID" value="ENSGMOP00000013089.2"/>
    <property type="gene ID" value="ENSGMOG00000012227.2"/>
</dbReference>
<dbReference type="InterPro" id="IPR036054">
    <property type="entry name" value="BTG-like_sf"/>
</dbReference>
<feature type="compositionally biased region" description="Basic residues" evidence="2">
    <location>
        <begin position="184"/>
        <end position="199"/>
    </location>
</feature>
<evidence type="ECO:0000259" key="3">
    <source>
        <dbReference type="SMART" id="SM00099"/>
    </source>
</evidence>
<dbReference type="PRINTS" id="PR00310">
    <property type="entry name" value="ANTIPRLFBTG1"/>
</dbReference>
<organism evidence="4 5">
    <name type="scientific">Gadus morhua</name>
    <name type="common">Atlantic cod</name>
    <dbReference type="NCBI Taxonomy" id="8049"/>
    <lineage>
        <taxon>Eukaryota</taxon>
        <taxon>Metazoa</taxon>
        <taxon>Chordata</taxon>
        <taxon>Craniata</taxon>
        <taxon>Vertebrata</taxon>
        <taxon>Euteleostomi</taxon>
        <taxon>Actinopterygii</taxon>
        <taxon>Neopterygii</taxon>
        <taxon>Teleostei</taxon>
        <taxon>Neoteleostei</taxon>
        <taxon>Acanthomorphata</taxon>
        <taxon>Zeiogadaria</taxon>
        <taxon>Gadariae</taxon>
        <taxon>Gadiformes</taxon>
        <taxon>Gadoidei</taxon>
        <taxon>Gadidae</taxon>
        <taxon>Gadus</taxon>
    </lineage>
</organism>
<dbReference type="InterPro" id="IPR002087">
    <property type="entry name" value="Anti_prolifrtn"/>
</dbReference>
<evidence type="ECO:0000313" key="4">
    <source>
        <dbReference type="Ensembl" id="ENSGMOP00000013089.2"/>
    </source>
</evidence>
<evidence type="ECO:0000256" key="2">
    <source>
        <dbReference type="SAM" id="MobiDB-lite"/>
    </source>
</evidence>
<dbReference type="GO" id="GO:0005737">
    <property type="term" value="C:cytoplasm"/>
    <property type="evidence" value="ECO:0007669"/>
    <property type="project" value="TreeGrafter"/>
</dbReference>
<dbReference type="InterPro" id="IPR033332">
    <property type="entry name" value="BTG"/>
</dbReference>